<keyword evidence="10" id="KW-1185">Reference proteome</keyword>
<evidence type="ECO:0000256" key="2">
    <source>
        <dbReference type="ARBA" id="ARBA00007998"/>
    </source>
</evidence>
<accession>A0A2L2XGF3</accession>
<dbReference type="PANTHER" id="PTHR34975">
    <property type="entry name" value="SPORE GERMINATION PROTEIN A2"/>
    <property type="match status" value="1"/>
</dbReference>
<dbReference type="OrthoDB" id="1675410at2"/>
<keyword evidence="3" id="KW-0813">Transport</keyword>
<feature type="transmembrane region" description="Helical" evidence="8">
    <location>
        <begin position="263"/>
        <end position="291"/>
    </location>
</feature>
<comment type="caution">
    <text evidence="9">The sequence shown here is derived from an EMBL/GenBank/DDBJ whole genome shotgun (WGS) entry which is preliminary data.</text>
</comment>
<sequence>MEQQSISEKDLLFLVIVFLIGTAIMLVPPAVASEARQDAWLALLMGMILSIILAKLLISLQRLFPNESIIQYSVKVLGYPIGKAISGVFLWFALILSVLILRNIGDFVQAAILPNTPLVVTHTIVIIITACSVKSGLEVCSRISSLLFPLLILTLLATSILTLPQSDFNRLLPLMENGYTPLIHGAVIAASFPFGEIIIFSMILFQVNNSKRHGKFLIGGILIGFLILDWSILRTLSVLGVEASIRHNYPVIRAVEEAPASNILVILLTLNWFIFAFSKLCICFYAFTTGFAQWLNIKDHRHIITPICVIIVALSILIYTNYTAEEYYAAKINPYFKIPIELGIPLLIWLVAKIRFSK</sequence>
<gene>
    <name evidence="9" type="ORF">DCCM_4564</name>
</gene>
<evidence type="ECO:0000256" key="8">
    <source>
        <dbReference type="SAM" id="Phobius"/>
    </source>
</evidence>
<protein>
    <submittedName>
        <fullName evidence="9">Spore germination protein GerKB</fullName>
    </submittedName>
</protein>
<evidence type="ECO:0000256" key="6">
    <source>
        <dbReference type="ARBA" id="ARBA00022989"/>
    </source>
</evidence>
<feature type="transmembrane region" description="Helical" evidence="8">
    <location>
        <begin position="81"/>
        <end position="101"/>
    </location>
</feature>
<comment type="subcellular location">
    <subcellularLocation>
        <location evidence="1">Membrane</location>
        <topology evidence="1">Multi-pass membrane protein</topology>
    </subcellularLocation>
</comment>
<feature type="transmembrane region" description="Helical" evidence="8">
    <location>
        <begin position="303"/>
        <end position="322"/>
    </location>
</feature>
<evidence type="ECO:0000313" key="10">
    <source>
        <dbReference type="Proteomes" id="UP000239549"/>
    </source>
</evidence>
<dbReference type="RefSeq" id="WP_104373510.1">
    <property type="nucleotide sequence ID" value="NZ_BFAV01000163.1"/>
</dbReference>
<organism evidence="9 10">
    <name type="scientific">Desulfocucumis palustris</name>
    <dbReference type="NCBI Taxonomy" id="1898651"/>
    <lineage>
        <taxon>Bacteria</taxon>
        <taxon>Bacillati</taxon>
        <taxon>Bacillota</taxon>
        <taxon>Clostridia</taxon>
        <taxon>Eubacteriales</taxon>
        <taxon>Desulfocucumaceae</taxon>
        <taxon>Desulfocucumis</taxon>
    </lineage>
</organism>
<dbReference type="PANTHER" id="PTHR34975:SF2">
    <property type="entry name" value="SPORE GERMINATION PROTEIN A2"/>
    <property type="match status" value="1"/>
</dbReference>
<feature type="transmembrane region" description="Helical" evidence="8">
    <location>
        <begin position="334"/>
        <end position="352"/>
    </location>
</feature>
<feature type="transmembrane region" description="Helical" evidence="8">
    <location>
        <begin position="39"/>
        <end position="60"/>
    </location>
</feature>
<dbReference type="InterPro" id="IPR004761">
    <property type="entry name" value="Spore_GerAB"/>
</dbReference>
<keyword evidence="4" id="KW-0309">Germination</keyword>
<dbReference type="GO" id="GO:0016020">
    <property type="term" value="C:membrane"/>
    <property type="evidence" value="ECO:0007669"/>
    <property type="project" value="UniProtKB-SubCell"/>
</dbReference>
<evidence type="ECO:0000256" key="7">
    <source>
        <dbReference type="ARBA" id="ARBA00023136"/>
    </source>
</evidence>
<proteinExistence type="inferred from homology"/>
<evidence type="ECO:0000256" key="3">
    <source>
        <dbReference type="ARBA" id="ARBA00022448"/>
    </source>
</evidence>
<dbReference type="GO" id="GO:0009847">
    <property type="term" value="P:spore germination"/>
    <property type="evidence" value="ECO:0007669"/>
    <property type="project" value="InterPro"/>
</dbReference>
<evidence type="ECO:0000256" key="4">
    <source>
        <dbReference type="ARBA" id="ARBA00022544"/>
    </source>
</evidence>
<keyword evidence="5 8" id="KW-0812">Transmembrane</keyword>
<dbReference type="NCBIfam" id="TIGR00912">
    <property type="entry name" value="2A0309"/>
    <property type="match status" value="1"/>
</dbReference>
<evidence type="ECO:0000313" key="9">
    <source>
        <dbReference type="EMBL" id="GBF35437.1"/>
    </source>
</evidence>
<keyword evidence="6 8" id="KW-1133">Transmembrane helix</keyword>
<dbReference type="Pfam" id="PF03845">
    <property type="entry name" value="Spore_permease"/>
    <property type="match status" value="1"/>
</dbReference>
<feature type="transmembrane region" description="Helical" evidence="8">
    <location>
        <begin position="216"/>
        <end position="233"/>
    </location>
</feature>
<keyword evidence="7 8" id="KW-0472">Membrane</keyword>
<dbReference type="AlphaFoldDB" id="A0A2L2XGF3"/>
<evidence type="ECO:0000256" key="5">
    <source>
        <dbReference type="ARBA" id="ARBA00022692"/>
    </source>
</evidence>
<reference evidence="10" key="1">
    <citation type="submission" date="2018-02" db="EMBL/GenBank/DDBJ databases">
        <title>Genome sequence of Desulfocucumis palustris strain NAW-5.</title>
        <authorList>
            <person name="Watanabe M."/>
            <person name="Kojima H."/>
            <person name="Fukui M."/>
        </authorList>
    </citation>
    <scope>NUCLEOTIDE SEQUENCE [LARGE SCALE GENOMIC DNA]</scope>
    <source>
        <strain evidence="10">NAW-5</strain>
    </source>
</reference>
<feature type="transmembrane region" description="Helical" evidence="8">
    <location>
        <begin position="183"/>
        <end position="204"/>
    </location>
</feature>
<feature type="transmembrane region" description="Helical" evidence="8">
    <location>
        <begin position="107"/>
        <end position="131"/>
    </location>
</feature>
<feature type="transmembrane region" description="Helical" evidence="8">
    <location>
        <begin position="143"/>
        <end position="163"/>
    </location>
</feature>
<evidence type="ECO:0000256" key="1">
    <source>
        <dbReference type="ARBA" id="ARBA00004141"/>
    </source>
</evidence>
<comment type="similarity">
    <text evidence="2">Belongs to the amino acid-polyamine-organocation (APC) superfamily. Spore germination protein (SGP) (TC 2.A.3.9) family.</text>
</comment>
<name>A0A2L2XGF3_9FIRM</name>
<dbReference type="Gene3D" id="1.20.1740.10">
    <property type="entry name" value="Amino acid/polyamine transporter I"/>
    <property type="match status" value="1"/>
</dbReference>
<dbReference type="Proteomes" id="UP000239549">
    <property type="component" value="Unassembled WGS sequence"/>
</dbReference>
<dbReference type="EMBL" id="BFAV01000163">
    <property type="protein sequence ID" value="GBF35437.1"/>
    <property type="molecule type" value="Genomic_DNA"/>
</dbReference>
<feature type="transmembrane region" description="Helical" evidence="8">
    <location>
        <begin position="12"/>
        <end position="33"/>
    </location>
</feature>